<evidence type="ECO:0000313" key="4">
    <source>
        <dbReference type="Proteomes" id="UP000516117"/>
    </source>
</evidence>
<feature type="transmembrane region" description="Helical" evidence="2">
    <location>
        <begin position="44"/>
        <end position="71"/>
    </location>
</feature>
<protein>
    <submittedName>
        <fullName evidence="3">Uncharacterized protein</fullName>
    </submittedName>
</protein>
<keyword evidence="2" id="KW-1133">Transmembrane helix</keyword>
<keyword evidence="4" id="KW-1185">Reference proteome</keyword>
<proteinExistence type="predicted"/>
<evidence type="ECO:0000256" key="1">
    <source>
        <dbReference type="SAM" id="MobiDB-lite"/>
    </source>
</evidence>
<accession>A0A7H0H7C3</accession>
<evidence type="ECO:0000256" key="2">
    <source>
        <dbReference type="SAM" id="Phobius"/>
    </source>
</evidence>
<name>A0A7H0H7C3_9ACTN</name>
<feature type="region of interest" description="Disordered" evidence="1">
    <location>
        <begin position="11"/>
        <end position="33"/>
    </location>
</feature>
<gene>
    <name evidence="3" type="ORF">H9L22_03070</name>
</gene>
<evidence type="ECO:0000313" key="3">
    <source>
        <dbReference type="EMBL" id="QNP56439.1"/>
    </source>
</evidence>
<reference evidence="3 4" key="1">
    <citation type="submission" date="2020-08" db="EMBL/GenBank/DDBJ databases">
        <title>Genome sequence of Tessaracoccus defluvii JCM 17540T.</title>
        <authorList>
            <person name="Hyun D.-W."/>
            <person name="Bae J.-W."/>
        </authorList>
    </citation>
    <scope>NUCLEOTIDE SEQUENCE [LARGE SCALE GENOMIC DNA]</scope>
    <source>
        <strain evidence="3 4">JCM 17540</strain>
    </source>
</reference>
<dbReference type="Proteomes" id="UP000516117">
    <property type="component" value="Chromosome"/>
</dbReference>
<feature type="transmembrane region" description="Helical" evidence="2">
    <location>
        <begin position="166"/>
        <end position="187"/>
    </location>
</feature>
<dbReference type="RefSeq" id="WP_187721548.1">
    <property type="nucleotide sequence ID" value="NZ_BAABBL010000001.1"/>
</dbReference>
<keyword evidence="2" id="KW-0812">Transmembrane</keyword>
<keyword evidence="2" id="KW-0472">Membrane</keyword>
<sequence length="208" mass="22159">MMSQIDFFSEVDEPTPGGAAASPGRPAPPILTQEQITRRRRRTFLIRVVTSVLSVSLVVFAAALIAGSLSFMPPEYLVNRYVPGGDRHITIKTAGDHVLLRTGSDVAPDCAVATDAGVPVAPYADVIKGQAVRVFTADEGGYSVSCAGGNSDVIVFPIEQMDMIAYGNWTMVLVGLPFGLLGVAIGVSGRLWARKSRVPTEQLPWLDS</sequence>
<dbReference type="KEGG" id="tdf:H9L22_03070"/>
<dbReference type="AlphaFoldDB" id="A0A7H0H7C3"/>
<feature type="compositionally biased region" description="Low complexity" evidence="1">
    <location>
        <begin position="14"/>
        <end position="24"/>
    </location>
</feature>
<organism evidence="3 4">
    <name type="scientific">Tessaracoccus defluvii</name>
    <dbReference type="NCBI Taxonomy" id="1285901"/>
    <lineage>
        <taxon>Bacteria</taxon>
        <taxon>Bacillati</taxon>
        <taxon>Actinomycetota</taxon>
        <taxon>Actinomycetes</taxon>
        <taxon>Propionibacteriales</taxon>
        <taxon>Propionibacteriaceae</taxon>
        <taxon>Tessaracoccus</taxon>
    </lineage>
</organism>
<dbReference type="EMBL" id="CP060789">
    <property type="protein sequence ID" value="QNP56439.1"/>
    <property type="molecule type" value="Genomic_DNA"/>
</dbReference>